<evidence type="ECO:0000256" key="10">
    <source>
        <dbReference type="SAM" id="MobiDB-lite"/>
    </source>
</evidence>
<evidence type="ECO:0000256" key="2">
    <source>
        <dbReference type="ARBA" id="ARBA00022692"/>
    </source>
</evidence>
<proteinExistence type="predicted"/>
<comment type="subcellular location">
    <subcellularLocation>
        <location evidence="1">Membrane</location>
        <topology evidence="1">Multi-pass membrane protein</topology>
    </subcellularLocation>
</comment>
<dbReference type="EnsemblMetazoa" id="CapteT227541">
    <property type="protein sequence ID" value="CapteP227541"/>
    <property type="gene ID" value="CapteG227541"/>
</dbReference>
<dbReference type="PRINTS" id="PR01176">
    <property type="entry name" value="GABABRECEPTR"/>
</dbReference>
<evidence type="ECO:0000256" key="4">
    <source>
        <dbReference type="ARBA" id="ARBA00023040"/>
    </source>
</evidence>
<keyword evidence="9" id="KW-0175">Coiled coil</keyword>
<dbReference type="AlphaFoldDB" id="R7TES5"/>
<keyword evidence="8" id="KW-0807">Transducer</keyword>
<dbReference type="GO" id="GO:0004965">
    <property type="term" value="F:G protein-coupled GABA receptor activity"/>
    <property type="evidence" value="ECO:0007669"/>
    <property type="project" value="InterPro"/>
</dbReference>
<dbReference type="PANTHER" id="PTHR10519">
    <property type="entry name" value="GABA-B RECEPTOR"/>
    <property type="match status" value="1"/>
</dbReference>
<dbReference type="Proteomes" id="UP000014760">
    <property type="component" value="Unassembled WGS sequence"/>
</dbReference>
<accession>R7TES5</accession>
<feature type="transmembrane region" description="Helical" evidence="11">
    <location>
        <begin position="179"/>
        <end position="197"/>
    </location>
</feature>
<feature type="transmembrane region" description="Helical" evidence="11">
    <location>
        <begin position="301"/>
        <end position="320"/>
    </location>
</feature>
<keyword evidence="3 11" id="KW-1133">Transmembrane helix</keyword>
<evidence type="ECO:0000256" key="3">
    <source>
        <dbReference type="ARBA" id="ARBA00022989"/>
    </source>
</evidence>
<evidence type="ECO:0000259" key="12">
    <source>
        <dbReference type="PROSITE" id="PS50259"/>
    </source>
</evidence>
<reference evidence="15" key="1">
    <citation type="submission" date="2012-12" db="EMBL/GenBank/DDBJ databases">
        <authorList>
            <person name="Hellsten U."/>
            <person name="Grimwood J."/>
            <person name="Chapman J.A."/>
            <person name="Shapiro H."/>
            <person name="Aerts A."/>
            <person name="Otillar R.P."/>
            <person name="Terry A.Y."/>
            <person name="Boore J.L."/>
            <person name="Simakov O."/>
            <person name="Marletaz F."/>
            <person name="Cho S.-J."/>
            <person name="Edsinger-Gonzales E."/>
            <person name="Havlak P."/>
            <person name="Kuo D.-H."/>
            <person name="Larsson T."/>
            <person name="Lv J."/>
            <person name="Arendt D."/>
            <person name="Savage R."/>
            <person name="Osoegawa K."/>
            <person name="de Jong P."/>
            <person name="Lindberg D.R."/>
            <person name="Seaver E.C."/>
            <person name="Weisblat D.A."/>
            <person name="Putnam N.H."/>
            <person name="Grigoriev I.V."/>
            <person name="Rokhsar D.S."/>
        </authorList>
    </citation>
    <scope>NUCLEOTIDE SEQUENCE</scope>
    <source>
        <strain evidence="15">I ESC-2004</strain>
    </source>
</reference>
<dbReference type="InterPro" id="IPR017978">
    <property type="entry name" value="GPCR_3_C"/>
</dbReference>
<evidence type="ECO:0000256" key="6">
    <source>
        <dbReference type="ARBA" id="ARBA00023170"/>
    </source>
</evidence>
<dbReference type="PANTHER" id="PTHR10519:SF20">
    <property type="entry name" value="G-PROTEIN COUPLED RECEPTOR 156-RELATED"/>
    <property type="match status" value="1"/>
</dbReference>
<dbReference type="PROSITE" id="PS50259">
    <property type="entry name" value="G_PROTEIN_RECEP_F3_4"/>
    <property type="match status" value="1"/>
</dbReference>
<keyword evidence="2 11" id="KW-0812">Transmembrane</keyword>
<feature type="transmembrane region" description="Helical" evidence="11">
    <location>
        <begin position="234"/>
        <end position="255"/>
    </location>
</feature>
<feature type="transmembrane region" description="Helical" evidence="11">
    <location>
        <begin position="101"/>
        <end position="121"/>
    </location>
</feature>
<feature type="domain" description="G-protein coupled receptors family 3 profile" evidence="12">
    <location>
        <begin position="140"/>
        <end position="325"/>
    </location>
</feature>
<keyword evidence="4" id="KW-0297">G-protein coupled receptor</keyword>
<dbReference type="Pfam" id="PF00003">
    <property type="entry name" value="7tm_3"/>
    <property type="match status" value="1"/>
</dbReference>
<evidence type="ECO:0000313" key="14">
    <source>
        <dbReference type="EnsemblMetazoa" id="CapteP227541"/>
    </source>
</evidence>
<sequence>MEASQMEVTDPDAEEMAKGRLTASFAIMCSLAVLGILYSLAIMIFNALKHKDNASMGADEIICLSITTIRHNAMCHAVVNTGVICHEIGGPRIIKMTSPNINIVILIGACSAYSSIVLIGLDSSLVSFSNMASLVQASSFLLCFSFSLIYGSIFSKVWRVFMIFKNINFNGKNTRDEHLLLVVFVLLLVDLAVLVPWTSTDSIQCYPTVYINNSTLSSSSTIRVDTCHSSLQSLWIALIYIIKGGLLLVGLFFTWQTRRVTLPSLKDTWQIFVVVFTALCMAVLCLPILLHEDVNMSTRFITGSLAIWIVTTTTVTLLFIPKILLWHREKVRDSPDSFRFQFTESMKKTQEAVKNCSLCFGCGTETEEEKYATEVLTNEIETLKKNIKEKDATIRELTDRLFLGAEKFQQYLTSPKRPNQTFARKTIACRTTSQPYGDNNHVIGEDGKKLQRRQLQRAMTADQHSDVFQRDNVRGFENGALVASPQHTSQSYAVSVVDAGPAYYPVSQEYPRNHDTKPRLSVPGHQQMMNISHGTHSPSHDSAIENMTPCTSDSSERGSYSDAHKVTSSQGFRPPLLRAMTEPSSMNVAYAPTVSLSHINMQEIEEAPVHYRSVAAVRRPMHQRQNGHEAVLYRGSSIEQATVSQI</sequence>
<evidence type="ECO:0000256" key="7">
    <source>
        <dbReference type="ARBA" id="ARBA00023180"/>
    </source>
</evidence>
<dbReference type="STRING" id="283909.R7TES5"/>
<evidence type="ECO:0000256" key="11">
    <source>
        <dbReference type="SAM" id="Phobius"/>
    </source>
</evidence>
<evidence type="ECO:0000256" key="5">
    <source>
        <dbReference type="ARBA" id="ARBA00023136"/>
    </source>
</evidence>
<protein>
    <recommendedName>
        <fullName evidence="12">G-protein coupled receptors family 3 profile domain-containing protein</fullName>
    </recommendedName>
</protein>
<reference evidence="14" key="3">
    <citation type="submission" date="2015-06" db="UniProtKB">
        <authorList>
            <consortium name="EnsemblMetazoa"/>
        </authorList>
    </citation>
    <scope>IDENTIFICATION</scope>
</reference>
<feature type="transmembrane region" description="Helical" evidence="11">
    <location>
        <begin position="133"/>
        <end position="158"/>
    </location>
</feature>
<keyword evidence="5 11" id="KW-0472">Membrane</keyword>
<feature type="coiled-coil region" evidence="9">
    <location>
        <begin position="373"/>
        <end position="400"/>
    </location>
</feature>
<dbReference type="EMBL" id="AMQN01014593">
    <property type="status" value="NOT_ANNOTATED_CDS"/>
    <property type="molecule type" value="Genomic_DNA"/>
</dbReference>
<dbReference type="HOGENOM" id="CLU_424051_0_0_1"/>
<keyword evidence="6" id="KW-0675">Receptor</keyword>
<dbReference type="OrthoDB" id="2150267at2759"/>
<keyword evidence="7" id="KW-0325">Glycoprotein</keyword>
<reference evidence="13 15" key="2">
    <citation type="journal article" date="2013" name="Nature">
        <title>Insights into bilaterian evolution from three spiralian genomes.</title>
        <authorList>
            <person name="Simakov O."/>
            <person name="Marletaz F."/>
            <person name="Cho S.J."/>
            <person name="Edsinger-Gonzales E."/>
            <person name="Havlak P."/>
            <person name="Hellsten U."/>
            <person name="Kuo D.H."/>
            <person name="Larsson T."/>
            <person name="Lv J."/>
            <person name="Arendt D."/>
            <person name="Savage R."/>
            <person name="Osoegawa K."/>
            <person name="de Jong P."/>
            <person name="Grimwood J."/>
            <person name="Chapman J.A."/>
            <person name="Shapiro H."/>
            <person name="Aerts A."/>
            <person name="Otillar R.P."/>
            <person name="Terry A.Y."/>
            <person name="Boore J.L."/>
            <person name="Grigoriev I.V."/>
            <person name="Lindberg D.R."/>
            <person name="Seaver E.C."/>
            <person name="Weisblat D.A."/>
            <person name="Putnam N.H."/>
            <person name="Rokhsar D.S."/>
        </authorList>
    </citation>
    <scope>NUCLEOTIDE SEQUENCE</scope>
    <source>
        <strain evidence="13 15">I ESC-2004</strain>
    </source>
</reference>
<evidence type="ECO:0000256" key="9">
    <source>
        <dbReference type="SAM" id="Coils"/>
    </source>
</evidence>
<keyword evidence="15" id="KW-1185">Reference proteome</keyword>
<feature type="region of interest" description="Disordered" evidence="10">
    <location>
        <begin position="534"/>
        <end position="569"/>
    </location>
</feature>
<feature type="transmembrane region" description="Helical" evidence="11">
    <location>
        <begin position="25"/>
        <end position="48"/>
    </location>
</feature>
<dbReference type="EMBL" id="KB311086">
    <property type="protein sequence ID" value="ELT89977.1"/>
    <property type="molecule type" value="Genomic_DNA"/>
</dbReference>
<organism evidence="13">
    <name type="scientific">Capitella teleta</name>
    <name type="common">Polychaete worm</name>
    <dbReference type="NCBI Taxonomy" id="283909"/>
    <lineage>
        <taxon>Eukaryota</taxon>
        <taxon>Metazoa</taxon>
        <taxon>Spiralia</taxon>
        <taxon>Lophotrochozoa</taxon>
        <taxon>Annelida</taxon>
        <taxon>Polychaeta</taxon>
        <taxon>Sedentaria</taxon>
        <taxon>Scolecida</taxon>
        <taxon>Capitellidae</taxon>
        <taxon>Capitella</taxon>
    </lineage>
</organism>
<dbReference type="GO" id="GO:0007214">
    <property type="term" value="P:gamma-aminobutyric acid signaling pathway"/>
    <property type="evidence" value="ECO:0007669"/>
    <property type="project" value="TreeGrafter"/>
</dbReference>
<dbReference type="InterPro" id="IPR002455">
    <property type="entry name" value="GPCR3_GABA-B"/>
</dbReference>
<feature type="transmembrane region" description="Helical" evidence="11">
    <location>
        <begin position="267"/>
        <end position="289"/>
    </location>
</feature>
<evidence type="ECO:0000313" key="13">
    <source>
        <dbReference type="EMBL" id="ELT89977.1"/>
    </source>
</evidence>
<evidence type="ECO:0000256" key="8">
    <source>
        <dbReference type="ARBA" id="ARBA00023224"/>
    </source>
</evidence>
<evidence type="ECO:0000256" key="1">
    <source>
        <dbReference type="ARBA" id="ARBA00004141"/>
    </source>
</evidence>
<dbReference type="GO" id="GO:0038039">
    <property type="term" value="C:G protein-coupled receptor heterodimeric complex"/>
    <property type="evidence" value="ECO:0007669"/>
    <property type="project" value="TreeGrafter"/>
</dbReference>
<dbReference type="CDD" id="cd15047">
    <property type="entry name" value="7tmC_GABA-B-like"/>
    <property type="match status" value="1"/>
</dbReference>
<name>R7TES5_CAPTE</name>
<gene>
    <name evidence="13" type="ORF">CAPTEDRAFT_227541</name>
</gene>
<evidence type="ECO:0000313" key="15">
    <source>
        <dbReference type="Proteomes" id="UP000014760"/>
    </source>
</evidence>